<sequence length="667" mass="77724">MSEYYLGYNSIRSYLKIRGKESSFHEFVDLYQEMILKSPSDSDNWVGLEVTWKTRFLNIVQEIIPEHHEEMREKVRSEVSNKQLMTYWQAILTEKQNSTSSTSSNLSHIQKDDLSTSVSGSPVPSQSSPLPLTNQSISLAICSYLKLRGKESSFREFIKLYQEMILEFPPDSDNWVGLEVSWKTRFLNAAEETIPEHHEELREKVRLEVSNKQLMTYWQAILTEKQNKTSSNLSHIQKDDLSTSVSETLNIFKKVQFPTYYNKLKEIWYDEDPSSNYYVIDFGNRDILEKVHSLLDNDELNSLFERLKIDDEEKYLSQKAHDYLSLFDKILKAKDEESEEEEENDESEEEVENIESIDKLVAEMEKTFHSLNGVATKFRYLSNTLPLPVLEYDQSQNIDIHIIKSISSHIDSYSKMNGILENTTERSWTAHVLSYFFFMTFSYMDSVQYFSCERPISIKSDLQDTDYRADGVAELFKRPNQIPMFLLEVSGDPSNDDIDKLANDKKKLIKEGVFALNKFMTKTRLPSWEVCKDLKIFLAQGYNDQLEIGQIIYIGPKLYLFAPFTVPSIIIPTTTANLSYTSRLIRTLLCLRFNIIKKIQEYKEFEIKAQQLTMNPGNKYVTGATPGRTRTVVFEEFLPKISRDNTRDDTKRKRGRPRGRGKRKTNE</sequence>
<accession>A0A2I1H1J9</accession>
<gene>
    <name evidence="3" type="ORF">RhiirA4_470586</name>
</gene>
<name>A0A2I1H1J9_9GLOM</name>
<dbReference type="VEuPathDB" id="FungiDB:RhiirA1_455685"/>
<protein>
    <submittedName>
        <fullName evidence="3">Uncharacterized protein</fullName>
    </submittedName>
</protein>
<feature type="region of interest" description="Disordered" evidence="2">
    <location>
        <begin position="643"/>
        <end position="667"/>
    </location>
</feature>
<feature type="compositionally biased region" description="Low complexity" evidence="2">
    <location>
        <begin position="115"/>
        <end position="130"/>
    </location>
</feature>
<evidence type="ECO:0000256" key="2">
    <source>
        <dbReference type="SAM" id="MobiDB-lite"/>
    </source>
</evidence>
<keyword evidence="4" id="KW-1185">Reference proteome</keyword>
<dbReference type="VEuPathDB" id="FungiDB:FUN_008084"/>
<evidence type="ECO:0000313" key="3">
    <source>
        <dbReference type="EMBL" id="PKY52755.1"/>
    </source>
</evidence>
<comment type="caution">
    <text evidence="3">The sequence shown here is derived from an EMBL/GenBank/DDBJ whole genome shotgun (WGS) entry which is preliminary data.</text>
</comment>
<evidence type="ECO:0000256" key="1">
    <source>
        <dbReference type="SAM" id="Coils"/>
    </source>
</evidence>
<feature type="coiled-coil region" evidence="1">
    <location>
        <begin position="330"/>
        <end position="357"/>
    </location>
</feature>
<feature type="region of interest" description="Disordered" evidence="2">
    <location>
        <begin position="99"/>
        <end position="130"/>
    </location>
</feature>
<dbReference type="Proteomes" id="UP000234323">
    <property type="component" value="Unassembled WGS sequence"/>
</dbReference>
<reference evidence="3 4" key="1">
    <citation type="submission" date="2015-10" db="EMBL/GenBank/DDBJ databases">
        <title>Genome analyses suggest a sexual origin of heterokaryosis in a supposedly ancient asexual fungus.</title>
        <authorList>
            <person name="Ropars J."/>
            <person name="Sedzielewska K."/>
            <person name="Noel J."/>
            <person name="Charron P."/>
            <person name="Farinelli L."/>
            <person name="Marton T."/>
            <person name="Kruger M."/>
            <person name="Pelin A."/>
            <person name="Brachmann A."/>
            <person name="Corradi N."/>
        </authorList>
    </citation>
    <scope>NUCLEOTIDE SEQUENCE [LARGE SCALE GENOMIC DNA]</scope>
    <source>
        <strain evidence="3 4">A4</strain>
    </source>
</reference>
<organism evidence="3 4">
    <name type="scientific">Rhizophagus irregularis</name>
    <dbReference type="NCBI Taxonomy" id="588596"/>
    <lineage>
        <taxon>Eukaryota</taxon>
        <taxon>Fungi</taxon>
        <taxon>Fungi incertae sedis</taxon>
        <taxon>Mucoromycota</taxon>
        <taxon>Glomeromycotina</taxon>
        <taxon>Glomeromycetes</taxon>
        <taxon>Glomerales</taxon>
        <taxon>Glomeraceae</taxon>
        <taxon>Rhizophagus</taxon>
    </lineage>
</organism>
<dbReference type="AlphaFoldDB" id="A0A2I1H1J9"/>
<proteinExistence type="predicted"/>
<keyword evidence="1" id="KW-0175">Coiled coil</keyword>
<evidence type="ECO:0000313" key="4">
    <source>
        <dbReference type="Proteomes" id="UP000234323"/>
    </source>
</evidence>
<dbReference type="VEuPathDB" id="FungiDB:RhiirFUN_008452"/>
<feature type="compositionally biased region" description="Basic residues" evidence="2">
    <location>
        <begin position="652"/>
        <end position="667"/>
    </location>
</feature>
<dbReference type="EMBL" id="LLXI01001262">
    <property type="protein sequence ID" value="PKY52755.1"/>
    <property type="molecule type" value="Genomic_DNA"/>
</dbReference>